<sequence length="184" mass="21301">MDVTDSEPLDRREVHDELERARREFHRLLDTAGADDLARHTCGTRWTNGQLLWHMLFGYIVVRALLVLGRLFGRLPRSVSRAFARLLNTAIVPFDLVNYAGPCGAVKVCSPRRMGAQFDHVITALHHRLDRESEADLARGMHYPTRWDPFFQDYMTLADVYRYPTRHFDFHRRQLTLGSPSAPV</sequence>
<name>A0AAU8K522_9ACTN</name>
<dbReference type="InterPro" id="IPR024775">
    <property type="entry name" value="DinB-like"/>
</dbReference>
<accession>A0AAU8K522</accession>
<dbReference type="SUPFAM" id="SSF109854">
    <property type="entry name" value="DinB/YfiT-like putative metalloenzymes"/>
    <property type="match status" value="1"/>
</dbReference>
<dbReference type="Gene3D" id="1.20.120.450">
    <property type="entry name" value="dinb family like domain"/>
    <property type="match status" value="1"/>
</dbReference>
<dbReference type="InterPro" id="IPR034660">
    <property type="entry name" value="DinB/YfiT-like"/>
</dbReference>
<gene>
    <name evidence="3" type="ORF">ABWK59_34875</name>
</gene>
<evidence type="ECO:0000259" key="2">
    <source>
        <dbReference type="Pfam" id="PF12867"/>
    </source>
</evidence>
<dbReference type="KEGG" id="kcm:ABWK59_34875"/>
<reference evidence="3" key="1">
    <citation type="submission" date="2024-06" db="EMBL/GenBank/DDBJ databases">
        <title>The genome sequences of Kitasatospora sp. strain HUAS MG31.</title>
        <authorList>
            <person name="Mo P."/>
        </authorList>
    </citation>
    <scope>NUCLEOTIDE SEQUENCE</scope>
    <source>
        <strain evidence="3">HUAS MG31</strain>
    </source>
</reference>
<feature type="domain" description="DinB-like" evidence="2">
    <location>
        <begin position="17"/>
        <end position="175"/>
    </location>
</feature>
<dbReference type="Pfam" id="PF12867">
    <property type="entry name" value="DinB_2"/>
    <property type="match status" value="1"/>
</dbReference>
<proteinExistence type="predicted"/>
<dbReference type="RefSeq" id="WP_354644677.1">
    <property type="nucleotide sequence ID" value="NZ_CP159872.1"/>
</dbReference>
<evidence type="ECO:0000313" key="3">
    <source>
        <dbReference type="EMBL" id="XCM83740.1"/>
    </source>
</evidence>
<evidence type="ECO:0000256" key="1">
    <source>
        <dbReference type="SAM" id="Phobius"/>
    </source>
</evidence>
<protein>
    <submittedName>
        <fullName evidence="3">DinB family protein</fullName>
    </submittedName>
</protein>
<keyword evidence="1" id="KW-0812">Transmembrane</keyword>
<keyword evidence="1" id="KW-1133">Transmembrane helix</keyword>
<dbReference type="EMBL" id="CP159872">
    <property type="protein sequence ID" value="XCM83740.1"/>
    <property type="molecule type" value="Genomic_DNA"/>
</dbReference>
<feature type="transmembrane region" description="Helical" evidence="1">
    <location>
        <begin position="51"/>
        <end position="72"/>
    </location>
</feature>
<dbReference type="AlphaFoldDB" id="A0AAU8K522"/>
<organism evidence="3">
    <name type="scientific">Kitasatospora camelliae</name>
    <dbReference type="NCBI Taxonomy" id="3156397"/>
    <lineage>
        <taxon>Bacteria</taxon>
        <taxon>Bacillati</taxon>
        <taxon>Actinomycetota</taxon>
        <taxon>Actinomycetes</taxon>
        <taxon>Kitasatosporales</taxon>
        <taxon>Streptomycetaceae</taxon>
        <taxon>Kitasatospora</taxon>
    </lineage>
</organism>
<keyword evidence="1" id="KW-0472">Membrane</keyword>